<dbReference type="PANTHER" id="PTHR45783:SF3">
    <property type="entry name" value="KINESIN LIGHT CHAIN"/>
    <property type="match status" value="1"/>
</dbReference>
<comment type="subcellular location">
    <subcellularLocation>
        <location evidence="1">Cytoplasm</location>
        <location evidence="1">Cytoskeleton</location>
    </subcellularLocation>
</comment>
<dbReference type="OrthoDB" id="1658288at2759"/>
<dbReference type="GO" id="GO:0005874">
    <property type="term" value="C:microtubule"/>
    <property type="evidence" value="ECO:0007669"/>
    <property type="project" value="UniProtKB-KW"/>
</dbReference>
<sequence>MKAKLKSLAEKLTPGRSNRPRVTIETGRDALGLKVLVPGHDPIIDIVAVHGLNGHREKSWTYDENGILWLRDLLPLQLPNARVLTFGYDADTLKLTPSVSQLGLNDHAASLVAELLRVRADPEETEQRPIIFIAHSLGGIVVKNALVTCNSATTDHLVHRRSIKLSTYGVMFFGTPHMGANGAEFQAALTNICRIFVSGNSKLLWTLTRDSDHLRLLSELYLPISQDFKTLFFYEEYKTPLVGGMSMMIVPEALAVVHGAVNVDAIPLHKHHINMVKYSFVDDPTFRTVLSHIEPMFQVAVLAVHGNWEREFKMRNLDDQKLSNFHLRIDLPPQNLQFAGRTKELQLLSDIVRGAGKDQHKIAVLHGLGGIGKTNIVLQYAWKNLAAYTSVLWIHSATKEVLKRSLIIAVQNLIQHLAAHCAPGEPDYTVIAHDLGIAGLINASGQLVHSTEADVQEKVEGALCKWMSMEENDQWLLIFDNVDDMKVVDRAKHFPRSSSGTIIITSRRRGISHWGTESLLVEGLEQDDALSLLLTRAHLDWKQLSVAEHNEAEAIIKELGCLPLAIEQAGAYIWAQGSALDEYLLEYRTNFQHVTENRPEGLDGYATVYTTWQISLEAIKEANLQAAELLHLYGFLSNDVSDELILHGADEEIAGANRTKWFKACIELLLSYSLVKREGGKHRVWIHPVVHAWTRQHLTMTEKQQQTEHALGVVAKSISWKSEETNFENKLAFTRDILPDVEACVKNVVNHLQDRSELNHRNWEHFICLRRFLQEKGMYNHSYVLAKLLKDEHEKCLGREHLNTLQCMNDLALLCQDQGKYADAEPLYKGALAGRQKTLGQEHPDTLTSMNDLAVLYQHQGKYTDAEPLYKDALAGRQKTLGQGHPDTLTSMNDLAVLYQHQGKYADAEPLYKDALAGHQKTLEPEHPDTFISMNNLALLYQHQGKYADAEPLYKDALVGRQKALGQEHPDTLISMNNHAVLYQHQGKYADAELLCRDALVGRQKALGQEHPDTLTSMNNLEVLYQHQGKYADAEPLYKDALAGCQMALGQEHPDTLTSMNNLALLYQHQGKYADAEPLYKAALAGRQNALGQEHPDTLISMNNLALFYRHQGKYSDAEPLYKDTLAGCQKALRQEHPNNKSILTHLHI</sequence>
<dbReference type="Pfam" id="PF05057">
    <property type="entry name" value="DUF676"/>
    <property type="match status" value="1"/>
</dbReference>
<dbReference type="GO" id="GO:0005871">
    <property type="term" value="C:kinesin complex"/>
    <property type="evidence" value="ECO:0007669"/>
    <property type="project" value="InterPro"/>
</dbReference>
<dbReference type="GO" id="GO:0005737">
    <property type="term" value="C:cytoplasm"/>
    <property type="evidence" value="ECO:0007669"/>
    <property type="project" value="TreeGrafter"/>
</dbReference>
<dbReference type="SUPFAM" id="SSF48452">
    <property type="entry name" value="TPR-like"/>
    <property type="match status" value="3"/>
</dbReference>
<keyword evidence="13" id="KW-1185">Reference proteome</keyword>
<dbReference type="PANTHER" id="PTHR45783">
    <property type="entry name" value="KINESIN LIGHT CHAIN"/>
    <property type="match status" value="1"/>
</dbReference>
<keyword evidence="4" id="KW-0963">Cytoplasm</keyword>
<dbReference type="EMBL" id="KN832995">
    <property type="protein sequence ID" value="KIM82323.1"/>
    <property type="molecule type" value="Genomic_DNA"/>
</dbReference>
<dbReference type="SUPFAM" id="SSF53474">
    <property type="entry name" value="alpha/beta-Hydrolases"/>
    <property type="match status" value="1"/>
</dbReference>
<keyword evidence="8" id="KW-0175">Coiled coil</keyword>
<comment type="similarity">
    <text evidence="3">Belongs to the kinesin light chain family.</text>
</comment>
<keyword evidence="10" id="KW-0206">Cytoskeleton</keyword>
<comment type="similarity">
    <text evidence="2">Belongs to the putative lipase ROG1 family.</text>
</comment>
<keyword evidence="6" id="KW-0677">Repeat</keyword>
<evidence type="ECO:0000256" key="4">
    <source>
        <dbReference type="ARBA" id="ARBA00022490"/>
    </source>
</evidence>
<evidence type="ECO:0000256" key="3">
    <source>
        <dbReference type="ARBA" id="ARBA00009622"/>
    </source>
</evidence>
<evidence type="ECO:0000256" key="2">
    <source>
        <dbReference type="ARBA" id="ARBA00007920"/>
    </source>
</evidence>
<dbReference type="InParanoid" id="A0A0C3B7Q6"/>
<dbReference type="HOGENOM" id="CLU_000288_125_13_1"/>
<evidence type="ECO:0000256" key="1">
    <source>
        <dbReference type="ARBA" id="ARBA00004245"/>
    </source>
</evidence>
<dbReference type="InterPro" id="IPR011716">
    <property type="entry name" value="TPR-3"/>
</dbReference>
<name>A0A0C3B7Q6_PILCF</name>
<dbReference type="AlphaFoldDB" id="A0A0C3B7Q6"/>
<evidence type="ECO:0000256" key="7">
    <source>
        <dbReference type="ARBA" id="ARBA00022803"/>
    </source>
</evidence>
<reference evidence="12 13" key="1">
    <citation type="submission" date="2014-04" db="EMBL/GenBank/DDBJ databases">
        <authorList>
            <consortium name="DOE Joint Genome Institute"/>
            <person name="Kuo A."/>
            <person name="Tarkka M."/>
            <person name="Buscot F."/>
            <person name="Kohler A."/>
            <person name="Nagy L.G."/>
            <person name="Floudas D."/>
            <person name="Copeland A."/>
            <person name="Barry K.W."/>
            <person name="Cichocki N."/>
            <person name="Veneault-Fourrey C."/>
            <person name="LaButti K."/>
            <person name="Lindquist E.A."/>
            <person name="Lipzen A."/>
            <person name="Lundell T."/>
            <person name="Morin E."/>
            <person name="Murat C."/>
            <person name="Sun H."/>
            <person name="Tunlid A."/>
            <person name="Henrissat B."/>
            <person name="Grigoriev I.V."/>
            <person name="Hibbett D.S."/>
            <person name="Martin F."/>
            <person name="Nordberg H.P."/>
            <person name="Cantor M.N."/>
            <person name="Hua S.X."/>
        </authorList>
    </citation>
    <scope>NUCLEOTIDE SEQUENCE [LARGE SCALE GENOMIC DNA]</scope>
    <source>
        <strain evidence="12 13">F 1598</strain>
    </source>
</reference>
<organism evidence="12 13">
    <name type="scientific">Piloderma croceum (strain F 1598)</name>
    <dbReference type="NCBI Taxonomy" id="765440"/>
    <lineage>
        <taxon>Eukaryota</taxon>
        <taxon>Fungi</taxon>
        <taxon>Dikarya</taxon>
        <taxon>Basidiomycota</taxon>
        <taxon>Agaricomycotina</taxon>
        <taxon>Agaricomycetes</taxon>
        <taxon>Agaricomycetidae</taxon>
        <taxon>Atheliales</taxon>
        <taxon>Atheliaceae</taxon>
        <taxon>Piloderma</taxon>
    </lineage>
</organism>
<dbReference type="InterPro" id="IPR011990">
    <property type="entry name" value="TPR-like_helical_dom_sf"/>
</dbReference>
<evidence type="ECO:0000256" key="9">
    <source>
        <dbReference type="ARBA" id="ARBA00023175"/>
    </source>
</evidence>
<keyword evidence="5" id="KW-0493">Microtubule</keyword>
<feature type="domain" description="DUF676" evidence="11">
    <location>
        <begin position="47"/>
        <end position="210"/>
    </location>
</feature>
<dbReference type="InterPro" id="IPR027417">
    <property type="entry name" value="P-loop_NTPase"/>
</dbReference>
<dbReference type="GO" id="GO:0043531">
    <property type="term" value="F:ADP binding"/>
    <property type="evidence" value="ECO:0007669"/>
    <property type="project" value="InterPro"/>
</dbReference>
<dbReference type="Gene3D" id="3.40.50.300">
    <property type="entry name" value="P-loop containing nucleotide triphosphate hydrolases"/>
    <property type="match status" value="1"/>
</dbReference>
<evidence type="ECO:0000313" key="13">
    <source>
        <dbReference type="Proteomes" id="UP000054166"/>
    </source>
</evidence>
<dbReference type="InterPro" id="IPR002151">
    <property type="entry name" value="Kinesin_light"/>
</dbReference>
<dbReference type="Pfam" id="PF13374">
    <property type="entry name" value="TPR_10"/>
    <property type="match status" value="1"/>
</dbReference>
<dbReference type="SMART" id="SM00028">
    <property type="entry name" value="TPR"/>
    <property type="match status" value="6"/>
</dbReference>
<evidence type="ECO:0000313" key="12">
    <source>
        <dbReference type="EMBL" id="KIM82323.1"/>
    </source>
</evidence>
<keyword evidence="7" id="KW-0802">TPR repeat</keyword>
<dbReference type="InterPro" id="IPR007751">
    <property type="entry name" value="DUF676_lipase-like"/>
</dbReference>
<dbReference type="GO" id="GO:0007018">
    <property type="term" value="P:microtubule-based movement"/>
    <property type="evidence" value="ECO:0007669"/>
    <property type="project" value="TreeGrafter"/>
</dbReference>
<protein>
    <recommendedName>
        <fullName evidence="11">DUF676 domain-containing protein</fullName>
    </recommendedName>
</protein>
<evidence type="ECO:0000256" key="5">
    <source>
        <dbReference type="ARBA" id="ARBA00022701"/>
    </source>
</evidence>
<dbReference type="Pfam" id="PF13424">
    <property type="entry name" value="TPR_12"/>
    <property type="match status" value="3"/>
</dbReference>
<dbReference type="Gene3D" id="3.40.50.1820">
    <property type="entry name" value="alpha/beta hydrolase"/>
    <property type="match status" value="1"/>
</dbReference>
<dbReference type="STRING" id="765440.A0A0C3B7Q6"/>
<dbReference type="Gene3D" id="1.25.40.10">
    <property type="entry name" value="Tetratricopeptide repeat domain"/>
    <property type="match status" value="2"/>
</dbReference>
<evidence type="ECO:0000256" key="8">
    <source>
        <dbReference type="ARBA" id="ARBA00023054"/>
    </source>
</evidence>
<dbReference type="Pfam" id="PF07720">
    <property type="entry name" value="TPR_3"/>
    <property type="match status" value="1"/>
</dbReference>
<dbReference type="SUPFAM" id="SSF52540">
    <property type="entry name" value="P-loop containing nucleoside triphosphate hydrolases"/>
    <property type="match status" value="1"/>
</dbReference>
<dbReference type="Proteomes" id="UP000054166">
    <property type="component" value="Unassembled WGS sequence"/>
</dbReference>
<dbReference type="GO" id="GO:0019894">
    <property type="term" value="F:kinesin binding"/>
    <property type="evidence" value="ECO:0007669"/>
    <property type="project" value="TreeGrafter"/>
</dbReference>
<evidence type="ECO:0000259" key="11">
    <source>
        <dbReference type="Pfam" id="PF05057"/>
    </source>
</evidence>
<evidence type="ECO:0000256" key="6">
    <source>
        <dbReference type="ARBA" id="ARBA00022737"/>
    </source>
</evidence>
<proteinExistence type="inferred from homology"/>
<reference evidence="13" key="2">
    <citation type="submission" date="2015-01" db="EMBL/GenBank/DDBJ databases">
        <title>Evolutionary Origins and Diversification of the Mycorrhizal Mutualists.</title>
        <authorList>
            <consortium name="DOE Joint Genome Institute"/>
            <consortium name="Mycorrhizal Genomics Consortium"/>
            <person name="Kohler A."/>
            <person name="Kuo A."/>
            <person name="Nagy L.G."/>
            <person name="Floudas D."/>
            <person name="Copeland A."/>
            <person name="Barry K.W."/>
            <person name="Cichocki N."/>
            <person name="Veneault-Fourrey C."/>
            <person name="LaButti K."/>
            <person name="Lindquist E.A."/>
            <person name="Lipzen A."/>
            <person name="Lundell T."/>
            <person name="Morin E."/>
            <person name="Murat C."/>
            <person name="Riley R."/>
            <person name="Ohm R."/>
            <person name="Sun H."/>
            <person name="Tunlid A."/>
            <person name="Henrissat B."/>
            <person name="Grigoriev I.V."/>
            <person name="Hibbett D.S."/>
            <person name="Martin F."/>
        </authorList>
    </citation>
    <scope>NUCLEOTIDE SEQUENCE [LARGE SCALE GENOMIC DNA]</scope>
    <source>
        <strain evidence="13">F 1598</strain>
    </source>
</reference>
<gene>
    <name evidence="12" type="ORF">PILCRDRAFT_8130</name>
</gene>
<dbReference type="InterPro" id="IPR029058">
    <property type="entry name" value="AB_hydrolase_fold"/>
</dbReference>
<evidence type="ECO:0000256" key="10">
    <source>
        <dbReference type="ARBA" id="ARBA00023212"/>
    </source>
</evidence>
<dbReference type="InterPro" id="IPR019734">
    <property type="entry name" value="TPR_rpt"/>
</dbReference>
<accession>A0A0C3B7Q6</accession>
<dbReference type="PRINTS" id="PR00381">
    <property type="entry name" value="KINESINLIGHT"/>
</dbReference>
<keyword evidence="9" id="KW-0505">Motor protein</keyword>